<evidence type="ECO:0000313" key="2">
    <source>
        <dbReference type="EMBL" id="OBR81628.1"/>
    </source>
</evidence>
<protein>
    <submittedName>
        <fullName evidence="2">Uncharacterized protein</fullName>
    </submittedName>
</protein>
<evidence type="ECO:0000313" key="4">
    <source>
        <dbReference type="Proteomes" id="UP000078595"/>
    </source>
</evidence>
<accession>A0A1A5ZUZ7</accession>
<dbReference type="VEuPathDB" id="FungiDB:I303_08399"/>
<dbReference type="OrthoDB" id="2573557at2759"/>
<dbReference type="KEGG" id="kdj:28972098"/>
<evidence type="ECO:0000313" key="3">
    <source>
        <dbReference type="EMBL" id="WWC63739.1"/>
    </source>
</evidence>
<dbReference type="RefSeq" id="XP_018259470.1">
    <property type="nucleotide sequence ID" value="XM_018411658.1"/>
</dbReference>
<feature type="compositionally biased region" description="Basic and acidic residues" evidence="1">
    <location>
        <begin position="122"/>
        <end position="132"/>
    </location>
</feature>
<sequence length="412" mass="46439">MIRRRPRPVSSEPGPELPEDIPSILADRPTPGTPFRLADLKINSPTDDTPSPLRDLESGWKETRRRHLSDTPIINKRNNVRFAITSSSSALLTPPTTPPTSPRLDAAEPEPKAASSTQKGNGKIDEERREKSISAQACSDHPSTNIRPILSYPLPPTSRPIPLIKGKKDTIIVGLPGSAYELILILVGGKVIKIRRGGYVAEFGTGKGKDAELVLNLDNAQMWNEQDKRDWKNVGDVVEGFKCITPRVKMYLPLGQLTITCSQPPNIILNFQLGSDSGNVPSHTNIGVNVDSLNEQAGSIHHRSKIRVRVAYSRCSREMKIDTAYTFDRQQGRREERLRTRRVIPLDDHSRHQEQRNSKPTDQIDSNSNLKRISREVGLNVTSELDQWRVEEKEGLRRLWALRCEWVRWDET</sequence>
<proteinExistence type="predicted"/>
<gene>
    <name evidence="2" type="ORF">I303_08399</name>
    <name evidence="3" type="ORF">I303_106344</name>
</gene>
<name>A0A1A5ZUZ7_9TREE</name>
<organism evidence="2">
    <name type="scientific">Kwoniella dejecticola CBS 10117</name>
    <dbReference type="NCBI Taxonomy" id="1296121"/>
    <lineage>
        <taxon>Eukaryota</taxon>
        <taxon>Fungi</taxon>
        <taxon>Dikarya</taxon>
        <taxon>Basidiomycota</taxon>
        <taxon>Agaricomycotina</taxon>
        <taxon>Tremellomycetes</taxon>
        <taxon>Tremellales</taxon>
        <taxon>Cryptococcaceae</taxon>
        <taxon>Kwoniella</taxon>
    </lineage>
</organism>
<reference evidence="2" key="1">
    <citation type="submission" date="2013-07" db="EMBL/GenBank/DDBJ databases">
        <title>The Genome Sequence of Cryptococcus dejecticola CBS10117.</title>
        <authorList>
            <consortium name="The Broad Institute Genome Sequencing Platform"/>
            <person name="Cuomo C."/>
            <person name="Litvintseva A."/>
            <person name="Chen Y."/>
            <person name="Heitman J."/>
            <person name="Sun S."/>
            <person name="Springer D."/>
            <person name="Dromer F."/>
            <person name="Young S.K."/>
            <person name="Zeng Q."/>
            <person name="Gargeya S."/>
            <person name="Fitzgerald M."/>
            <person name="Abouelleil A."/>
            <person name="Alvarado L."/>
            <person name="Berlin A.M."/>
            <person name="Chapman S.B."/>
            <person name="Dewar J."/>
            <person name="Goldberg J."/>
            <person name="Griggs A."/>
            <person name="Gujja S."/>
            <person name="Hansen M."/>
            <person name="Howarth C."/>
            <person name="Imamovic A."/>
            <person name="Larimer J."/>
            <person name="McCowan C."/>
            <person name="Murphy C."/>
            <person name="Pearson M."/>
            <person name="Priest M."/>
            <person name="Roberts A."/>
            <person name="Saif S."/>
            <person name="Shea T."/>
            <person name="Sykes S."/>
            <person name="Wortman J."/>
            <person name="Nusbaum C."/>
            <person name="Birren B."/>
        </authorList>
    </citation>
    <scope>NUCLEOTIDE SEQUENCE [LARGE SCALE GENOMIC DNA]</scope>
    <source>
        <strain evidence="2">CBS 10117</strain>
    </source>
</reference>
<dbReference type="Proteomes" id="UP000078595">
    <property type="component" value="Chromosome 8"/>
</dbReference>
<feature type="compositionally biased region" description="Polar residues" evidence="1">
    <location>
        <begin position="133"/>
        <end position="146"/>
    </location>
</feature>
<reference evidence="3" key="2">
    <citation type="submission" date="2013-07" db="EMBL/GenBank/DDBJ databases">
        <authorList>
            <consortium name="The Broad Institute Genome Sequencing Platform"/>
            <person name="Cuomo C."/>
            <person name="Litvintseva A."/>
            <person name="Chen Y."/>
            <person name="Heitman J."/>
            <person name="Sun S."/>
            <person name="Springer D."/>
            <person name="Dromer F."/>
            <person name="Young S.K."/>
            <person name="Zeng Q."/>
            <person name="Gargeya S."/>
            <person name="Fitzgerald M."/>
            <person name="Abouelleil A."/>
            <person name="Alvarado L."/>
            <person name="Berlin A.M."/>
            <person name="Chapman S.B."/>
            <person name="Dewar J."/>
            <person name="Goldberg J."/>
            <person name="Griggs A."/>
            <person name="Gujja S."/>
            <person name="Hansen M."/>
            <person name="Howarth C."/>
            <person name="Imamovic A."/>
            <person name="Larimer J."/>
            <person name="McCowan C."/>
            <person name="Murphy C."/>
            <person name="Pearson M."/>
            <person name="Priest M."/>
            <person name="Roberts A."/>
            <person name="Saif S."/>
            <person name="Shea T."/>
            <person name="Sykes S."/>
            <person name="Wortman J."/>
            <person name="Nusbaum C."/>
            <person name="Birren B."/>
        </authorList>
    </citation>
    <scope>NUCLEOTIDE SEQUENCE</scope>
    <source>
        <strain evidence="3">CBS 10117</strain>
    </source>
</reference>
<feature type="region of interest" description="Disordered" evidence="1">
    <location>
        <begin position="86"/>
        <end position="152"/>
    </location>
</feature>
<keyword evidence="4" id="KW-1185">Reference proteome</keyword>
<dbReference type="AlphaFoldDB" id="A0A1A5ZUZ7"/>
<evidence type="ECO:0000256" key="1">
    <source>
        <dbReference type="SAM" id="MobiDB-lite"/>
    </source>
</evidence>
<feature type="compositionally biased region" description="Polar residues" evidence="1">
    <location>
        <begin position="360"/>
        <end position="370"/>
    </location>
</feature>
<reference evidence="3" key="3">
    <citation type="submission" date="2024-02" db="EMBL/GenBank/DDBJ databases">
        <title>Comparative genomics of Cryptococcus and Kwoniella reveals pathogenesis evolution and contrasting modes of karyotype evolution via chromosome fusion or intercentromeric recombination.</title>
        <authorList>
            <person name="Coelho M.A."/>
            <person name="David-Palma M."/>
            <person name="Shea T."/>
            <person name="Bowers K."/>
            <person name="McGinley-Smith S."/>
            <person name="Mohammad A.W."/>
            <person name="Gnirke A."/>
            <person name="Yurkov A.M."/>
            <person name="Nowrousian M."/>
            <person name="Sun S."/>
            <person name="Cuomo C.A."/>
            <person name="Heitman J."/>
        </authorList>
    </citation>
    <scope>NUCLEOTIDE SEQUENCE</scope>
    <source>
        <strain evidence="3">CBS 10117</strain>
    </source>
</reference>
<dbReference type="EMBL" id="CP144537">
    <property type="protein sequence ID" value="WWC63739.1"/>
    <property type="molecule type" value="Genomic_DNA"/>
</dbReference>
<dbReference type="GeneID" id="28972098"/>
<feature type="region of interest" description="Disordered" evidence="1">
    <location>
        <begin position="1"/>
        <end position="65"/>
    </location>
</feature>
<feature type="region of interest" description="Disordered" evidence="1">
    <location>
        <begin position="338"/>
        <end position="370"/>
    </location>
</feature>
<feature type="compositionally biased region" description="Basic and acidic residues" evidence="1">
    <location>
        <begin position="338"/>
        <end position="359"/>
    </location>
</feature>
<dbReference type="EMBL" id="KI894037">
    <property type="protein sequence ID" value="OBR81628.1"/>
    <property type="molecule type" value="Genomic_DNA"/>
</dbReference>